<feature type="region of interest" description="Disordered" evidence="1">
    <location>
        <begin position="1"/>
        <end position="61"/>
    </location>
</feature>
<evidence type="ECO:0000313" key="2">
    <source>
        <dbReference type="EMBL" id="KAJ5340979.1"/>
    </source>
</evidence>
<comment type="caution">
    <text evidence="2">The sequence shown here is derived from an EMBL/GenBank/DDBJ whole genome shotgun (WGS) entry which is preliminary data.</text>
</comment>
<feature type="compositionally biased region" description="Basic and acidic residues" evidence="1">
    <location>
        <begin position="42"/>
        <end position="61"/>
    </location>
</feature>
<feature type="compositionally biased region" description="Basic and acidic residues" evidence="1">
    <location>
        <begin position="11"/>
        <end position="25"/>
    </location>
</feature>
<evidence type="ECO:0000313" key="3">
    <source>
        <dbReference type="Proteomes" id="UP001148299"/>
    </source>
</evidence>
<feature type="region of interest" description="Disordered" evidence="1">
    <location>
        <begin position="399"/>
        <end position="424"/>
    </location>
</feature>
<proteinExistence type="predicted"/>
<gene>
    <name evidence="2" type="ORF">N7541_010103</name>
</gene>
<evidence type="ECO:0000256" key="1">
    <source>
        <dbReference type="SAM" id="MobiDB-lite"/>
    </source>
</evidence>
<name>A0A9W9QQY4_PENBR</name>
<reference evidence="2" key="1">
    <citation type="submission" date="2022-12" db="EMBL/GenBank/DDBJ databases">
        <authorList>
            <person name="Petersen C."/>
        </authorList>
    </citation>
    <scope>NUCLEOTIDE SEQUENCE</scope>
    <source>
        <strain evidence="2">IBT 35675</strain>
    </source>
</reference>
<dbReference type="EMBL" id="JAPZBR010000008">
    <property type="protein sequence ID" value="KAJ5340979.1"/>
    <property type="molecule type" value="Genomic_DNA"/>
</dbReference>
<sequence>MTPPIQSKAKVPREKPSTDKSRTRAEAWPCIQPKLIFAPSPHAKDAKDGKPQTDKRVTGKRPDLAATTAFCRPGDATKTAAAIVAFQKNARYDISLIPACRHWFVAPPMPPLTMDTFDSYMDTVGIWDPANDLMFARENQDEFQGPPMFTRLPDTYLFEVTRRASTHARCACWPKDFGLNGEIRTGRLPAGGAVICKMFGIPFVAVWDTCYMLAGEAQMWGPIPCGHPASKTAVAEFHFGAVVASPTMAENDCTLTVDIQSDTSALADFNHLVLLLQDDGAPAQLAYVWQLARFQSRMSAEHEPMSEKAWSISGDNPKPYSTDWVDMSVRDALKFKDLNQFDNLSPTISATSSSLDEANKNIRSNWNSDLDIRQEGDALFQTNLNKIDLPVWKFIGSAAESQGDQDDHESAASQPKRRRLTEASAPPTPINLWAALTENFTAMRDASDVMSMAFFKDEIWQFLLEGDHFASLAQDIVSMGRQAGTTNDIALQVIKDIATLAATQPQPSSLASLRQRIDKLPPRTKARMNLIVQEFYPSLLTQ</sequence>
<accession>A0A9W9QQY4</accession>
<dbReference type="AlphaFoldDB" id="A0A9W9QQY4"/>
<keyword evidence="3" id="KW-1185">Reference proteome</keyword>
<dbReference type="Proteomes" id="UP001148299">
    <property type="component" value="Unassembled WGS sequence"/>
</dbReference>
<organism evidence="2 3">
    <name type="scientific">Penicillium brevicompactum</name>
    <dbReference type="NCBI Taxonomy" id="5074"/>
    <lineage>
        <taxon>Eukaryota</taxon>
        <taxon>Fungi</taxon>
        <taxon>Dikarya</taxon>
        <taxon>Ascomycota</taxon>
        <taxon>Pezizomycotina</taxon>
        <taxon>Eurotiomycetes</taxon>
        <taxon>Eurotiomycetidae</taxon>
        <taxon>Eurotiales</taxon>
        <taxon>Aspergillaceae</taxon>
        <taxon>Penicillium</taxon>
    </lineage>
</organism>
<protein>
    <submittedName>
        <fullName evidence="2">Uncharacterized protein</fullName>
    </submittedName>
</protein>
<reference evidence="2" key="2">
    <citation type="journal article" date="2023" name="IMA Fungus">
        <title>Comparative genomic study of the Penicillium genus elucidates a diverse pangenome and 15 lateral gene transfer events.</title>
        <authorList>
            <person name="Petersen C."/>
            <person name="Sorensen T."/>
            <person name="Nielsen M.R."/>
            <person name="Sondergaard T.E."/>
            <person name="Sorensen J.L."/>
            <person name="Fitzpatrick D.A."/>
            <person name="Frisvad J.C."/>
            <person name="Nielsen K.L."/>
        </authorList>
    </citation>
    <scope>NUCLEOTIDE SEQUENCE</scope>
    <source>
        <strain evidence="2">IBT 35675</strain>
    </source>
</reference>